<proteinExistence type="predicted"/>
<name>A0ABQ3BK83_9FLAO</name>
<comment type="caution">
    <text evidence="1">The sequence shown here is derived from an EMBL/GenBank/DDBJ whole genome shotgun (WGS) entry which is preliminary data.</text>
</comment>
<evidence type="ECO:0000313" key="1">
    <source>
        <dbReference type="EMBL" id="GGZ47742.1"/>
    </source>
</evidence>
<dbReference type="RefSeq" id="WP_027885520.1">
    <property type="nucleotide sequence ID" value="NZ_BMWY01000001.1"/>
</dbReference>
<dbReference type="InterPro" id="IPR021272">
    <property type="entry name" value="DUF2851"/>
</dbReference>
<dbReference type="EMBL" id="BMWY01000001">
    <property type="protein sequence ID" value="GGZ47742.1"/>
    <property type="molecule type" value="Genomic_DNA"/>
</dbReference>
<dbReference type="Proteomes" id="UP000615593">
    <property type="component" value="Unassembled WGS sequence"/>
</dbReference>
<dbReference type="GeneID" id="94368324"/>
<organism evidence="1 2">
    <name type="scientific">Mesonia mobilis</name>
    <dbReference type="NCBI Taxonomy" id="369791"/>
    <lineage>
        <taxon>Bacteria</taxon>
        <taxon>Pseudomonadati</taxon>
        <taxon>Bacteroidota</taxon>
        <taxon>Flavobacteriia</taxon>
        <taxon>Flavobacteriales</taxon>
        <taxon>Flavobacteriaceae</taxon>
        <taxon>Mesonia</taxon>
    </lineage>
</organism>
<evidence type="ECO:0008006" key="3">
    <source>
        <dbReference type="Google" id="ProtNLM"/>
    </source>
</evidence>
<reference evidence="2" key="1">
    <citation type="journal article" date="2019" name="Int. J. Syst. Evol. Microbiol.">
        <title>The Global Catalogue of Microorganisms (GCM) 10K type strain sequencing project: providing services to taxonomists for standard genome sequencing and annotation.</title>
        <authorList>
            <consortium name="The Broad Institute Genomics Platform"/>
            <consortium name="The Broad Institute Genome Sequencing Center for Infectious Disease"/>
            <person name="Wu L."/>
            <person name="Ma J."/>
        </authorList>
    </citation>
    <scope>NUCLEOTIDE SEQUENCE [LARGE SCALE GENOMIC DNA]</scope>
    <source>
        <strain evidence="2">KCTC 12708</strain>
    </source>
</reference>
<dbReference type="Pfam" id="PF11013">
    <property type="entry name" value="DUF2851"/>
    <property type="match status" value="1"/>
</dbReference>
<evidence type="ECO:0000313" key="2">
    <source>
        <dbReference type="Proteomes" id="UP000615593"/>
    </source>
</evidence>
<gene>
    <name evidence="1" type="ORF">GCM10008088_06690</name>
</gene>
<sequence length="426" mass="49985">MKEDFLHYLWKFKKFQFLKATTTAGEHLEILNSGWHNTEQSGPDFFNSKVKIGDQLWAGNVEIHLKSSDWYAHHHEKDPAYDNVILHVVWEHDVAVFRKDNSEIATLQLKDFVAAQTLKNYKKLMSTSQKWINCEADFAKIDDFLLKNWMERLYIERLEEKARLIYTLLEASENDWEAVLFQLLAKNFGLNRNGEAFLAMARTTPFSVIRKINEVEVLEALLFGQVNLLQKEIDDLYFVQLQKEYHYLQHKFQIQPSLEDVQFFRLRPPNFPTIRLSQLAQLFIQQKNLFSKIKSTERLEDFYELFKVETSAYWKTHYSFGKESKTTSKKLSDKFIDLLIVNTIVPLKFAYRKSLGKVEVESIFNLLSSIVAEDNSTIKKFNRLRKNTAVNAFESQALLQLKPNYCDQNKCLHCEIGASLLQRKPA</sequence>
<accession>A0ABQ3BK83</accession>
<protein>
    <recommendedName>
        <fullName evidence="3">DUF2851 domain-containing protein</fullName>
    </recommendedName>
</protein>
<keyword evidence="2" id="KW-1185">Reference proteome</keyword>